<comment type="caution">
    <text evidence="3">The sequence shown here is derived from an EMBL/GenBank/DDBJ whole genome shotgun (WGS) entry which is preliminary data.</text>
</comment>
<dbReference type="CDD" id="cd22966">
    <property type="entry name" value="DD_DYDC-like"/>
    <property type="match status" value="1"/>
</dbReference>
<gene>
    <name evidence="3" type="ORF">D4764_11G0000760</name>
</gene>
<accession>A0A5C6PF27</accession>
<feature type="compositionally biased region" description="Basic and acidic residues" evidence="2">
    <location>
        <begin position="62"/>
        <end position="105"/>
    </location>
</feature>
<dbReference type="PANTHER" id="PTHR23356:SF16">
    <property type="entry name" value="DPY30 DOMAIN CONTAINING 2"/>
    <property type="match status" value="1"/>
</dbReference>
<protein>
    <recommendedName>
        <fullName evidence="5">DPY30 domain-containing protein 1</fullName>
    </recommendedName>
</protein>
<dbReference type="EMBL" id="RHFK02000003">
    <property type="protein sequence ID" value="TWW77955.1"/>
    <property type="molecule type" value="Genomic_DNA"/>
</dbReference>
<dbReference type="GO" id="GO:0048188">
    <property type="term" value="C:Set1C/COMPASS complex"/>
    <property type="evidence" value="ECO:0007669"/>
    <property type="project" value="InterPro"/>
</dbReference>
<dbReference type="PANTHER" id="PTHR23356">
    <property type="entry name" value="DPY30-RELATED"/>
    <property type="match status" value="1"/>
</dbReference>
<evidence type="ECO:0000256" key="1">
    <source>
        <dbReference type="ARBA" id="ARBA00010849"/>
    </source>
</evidence>
<name>A0A5C6PF27_9TELE</name>
<dbReference type="InterPro" id="IPR049630">
    <property type="entry name" value="DYDC-like_DD"/>
</dbReference>
<dbReference type="Pfam" id="PF05186">
    <property type="entry name" value="Dpy-30"/>
    <property type="match status" value="1"/>
</dbReference>
<dbReference type="Proteomes" id="UP000324091">
    <property type="component" value="Chromosome 11"/>
</dbReference>
<proteinExistence type="inferred from homology"/>
<evidence type="ECO:0000313" key="4">
    <source>
        <dbReference type="Proteomes" id="UP000324091"/>
    </source>
</evidence>
<dbReference type="AlphaFoldDB" id="A0A5C6PF27"/>
<dbReference type="InterPro" id="IPR037856">
    <property type="entry name" value="Sdc1/DPY30"/>
</dbReference>
<sequence length="160" mass="18328">MDSEYLKKHLGSFLAEGLAEVAEKQPADPILFLAHWLYKCNANAEYEKEKQANLALLAEEQARRSTEEADLKRLQEEERRSREALEEAEPLRPEQFEEGEKKDVESPPAARLCRFRWLSTPFCALLTEGKMTRPYFEVTSLLDIQHKVSLSPAAVAMMDS</sequence>
<keyword evidence="4" id="KW-1185">Reference proteome</keyword>
<evidence type="ECO:0000313" key="3">
    <source>
        <dbReference type="EMBL" id="TWW77955.1"/>
    </source>
</evidence>
<dbReference type="Gene3D" id="1.20.890.10">
    <property type="entry name" value="cAMP-dependent protein kinase regulatory subunit, dimerization-anchoring domain"/>
    <property type="match status" value="1"/>
</dbReference>
<comment type="similarity">
    <text evidence="1">Belongs to the dpy-30 family.</text>
</comment>
<evidence type="ECO:0000256" key="2">
    <source>
        <dbReference type="SAM" id="MobiDB-lite"/>
    </source>
</evidence>
<organism evidence="3 4">
    <name type="scientific">Takifugu flavidus</name>
    <name type="common">sansaifugu</name>
    <dbReference type="NCBI Taxonomy" id="433684"/>
    <lineage>
        <taxon>Eukaryota</taxon>
        <taxon>Metazoa</taxon>
        <taxon>Chordata</taxon>
        <taxon>Craniata</taxon>
        <taxon>Vertebrata</taxon>
        <taxon>Euteleostomi</taxon>
        <taxon>Actinopterygii</taxon>
        <taxon>Neopterygii</taxon>
        <taxon>Teleostei</taxon>
        <taxon>Neoteleostei</taxon>
        <taxon>Acanthomorphata</taxon>
        <taxon>Eupercaria</taxon>
        <taxon>Tetraodontiformes</taxon>
        <taxon>Tetradontoidea</taxon>
        <taxon>Tetraodontidae</taxon>
        <taxon>Takifugu</taxon>
    </lineage>
</organism>
<dbReference type="InterPro" id="IPR007858">
    <property type="entry name" value="Dpy-30_motif"/>
</dbReference>
<evidence type="ECO:0008006" key="5">
    <source>
        <dbReference type="Google" id="ProtNLM"/>
    </source>
</evidence>
<feature type="region of interest" description="Disordered" evidence="2">
    <location>
        <begin position="62"/>
        <end position="106"/>
    </location>
</feature>
<reference evidence="3 4" key="1">
    <citation type="submission" date="2019-04" db="EMBL/GenBank/DDBJ databases">
        <title>Chromosome genome assembly for Takifugu flavidus.</title>
        <authorList>
            <person name="Xiao S."/>
        </authorList>
    </citation>
    <scope>NUCLEOTIDE SEQUENCE [LARGE SCALE GENOMIC DNA]</scope>
    <source>
        <strain evidence="3">HTHZ2018</strain>
        <tissue evidence="3">Muscle</tissue>
    </source>
</reference>